<dbReference type="InterPro" id="IPR012442">
    <property type="entry name" value="DUF1645_plant"/>
</dbReference>
<feature type="compositionally biased region" description="Basic and acidic residues" evidence="1">
    <location>
        <begin position="23"/>
        <end position="33"/>
    </location>
</feature>
<protein>
    <submittedName>
        <fullName evidence="2">Uncharacterized protein</fullName>
    </submittedName>
</protein>
<feature type="compositionally biased region" description="Low complexity" evidence="1">
    <location>
        <begin position="174"/>
        <end position="190"/>
    </location>
</feature>
<evidence type="ECO:0000256" key="1">
    <source>
        <dbReference type="SAM" id="MobiDB-lite"/>
    </source>
</evidence>
<name>A0A8J5CAQ6_ZINOF</name>
<dbReference type="PANTHER" id="PTHR33095">
    <property type="entry name" value="OS07G0619500 PROTEIN"/>
    <property type="match status" value="1"/>
</dbReference>
<dbReference type="AlphaFoldDB" id="A0A8J5CAQ6"/>
<comment type="caution">
    <text evidence="2">The sequence shown here is derived from an EMBL/GenBank/DDBJ whole genome shotgun (WGS) entry which is preliminary data.</text>
</comment>
<gene>
    <name evidence="2" type="ORF">ZIOFF_067557</name>
</gene>
<dbReference type="PANTHER" id="PTHR33095:SF111">
    <property type="entry name" value="OS02G0134200 PROTEIN"/>
    <property type="match status" value="1"/>
</dbReference>
<feature type="region of interest" description="Disordered" evidence="1">
    <location>
        <begin position="1"/>
        <end position="47"/>
    </location>
</feature>
<feature type="region of interest" description="Disordered" evidence="1">
    <location>
        <begin position="129"/>
        <end position="198"/>
    </location>
</feature>
<proteinExistence type="predicted"/>
<reference evidence="2 3" key="1">
    <citation type="submission" date="2020-08" db="EMBL/GenBank/DDBJ databases">
        <title>Plant Genome Project.</title>
        <authorList>
            <person name="Zhang R.-G."/>
        </authorList>
    </citation>
    <scope>NUCLEOTIDE SEQUENCE [LARGE SCALE GENOMIC DNA]</scope>
    <source>
        <tissue evidence="2">Rhizome</tissue>
    </source>
</reference>
<feature type="compositionally biased region" description="Basic and acidic residues" evidence="1">
    <location>
        <begin position="140"/>
        <end position="156"/>
    </location>
</feature>
<sequence>MAARPAIPSVTPSAGFGISEDAAAAREGDRPSQPEEDFEFTFPTGCTSHEPTVTADELFSHGRVLPIYPVFDRSLVLHRPDEHAANGPGRLGSDCHLLIEESRSSLGSISSSSFDTDDPASVAVRKYCRRTTRSAPQSPDPRRESASAETGRRWRLQDILFGTRTRNQSDSQKKSLFLKFPSSPPSERIPSPSPKPCRNRKAAMGLWRFFLPYRPEIFGRFKAQKRPFH</sequence>
<keyword evidence="3" id="KW-1185">Reference proteome</keyword>
<evidence type="ECO:0000313" key="2">
    <source>
        <dbReference type="EMBL" id="KAG6473640.1"/>
    </source>
</evidence>
<dbReference type="EMBL" id="JACMSC010000019">
    <property type="protein sequence ID" value="KAG6473640.1"/>
    <property type="molecule type" value="Genomic_DNA"/>
</dbReference>
<dbReference type="Proteomes" id="UP000734854">
    <property type="component" value="Unassembled WGS sequence"/>
</dbReference>
<dbReference type="Pfam" id="PF07816">
    <property type="entry name" value="DUF1645"/>
    <property type="match status" value="1"/>
</dbReference>
<evidence type="ECO:0000313" key="3">
    <source>
        <dbReference type="Proteomes" id="UP000734854"/>
    </source>
</evidence>
<accession>A0A8J5CAQ6</accession>
<organism evidence="2 3">
    <name type="scientific">Zingiber officinale</name>
    <name type="common">Ginger</name>
    <name type="synonym">Amomum zingiber</name>
    <dbReference type="NCBI Taxonomy" id="94328"/>
    <lineage>
        <taxon>Eukaryota</taxon>
        <taxon>Viridiplantae</taxon>
        <taxon>Streptophyta</taxon>
        <taxon>Embryophyta</taxon>
        <taxon>Tracheophyta</taxon>
        <taxon>Spermatophyta</taxon>
        <taxon>Magnoliopsida</taxon>
        <taxon>Liliopsida</taxon>
        <taxon>Zingiberales</taxon>
        <taxon>Zingiberaceae</taxon>
        <taxon>Zingiber</taxon>
    </lineage>
</organism>